<protein>
    <submittedName>
        <fullName evidence="1">Uncharacterized protein</fullName>
    </submittedName>
</protein>
<evidence type="ECO:0000313" key="2">
    <source>
        <dbReference type="Proteomes" id="UP000494040"/>
    </source>
</evidence>
<dbReference type="AlphaFoldDB" id="A0A8I6SRQ3"/>
<reference evidence="1" key="1">
    <citation type="submission" date="2022-01" db="UniProtKB">
        <authorList>
            <consortium name="EnsemblMetazoa"/>
        </authorList>
    </citation>
    <scope>IDENTIFICATION</scope>
</reference>
<accession>A0A8I6SRQ3</accession>
<dbReference type="OrthoDB" id="6630477at2759"/>
<proteinExistence type="predicted"/>
<dbReference type="KEGG" id="clec:112128400"/>
<keyword evidence="2" id="KW-1185">Reference proteome</keyword>
<name>A0A8I6SRQ3_CIMLE</name>
<dbReference type="RefSeq" id="XP_024086203.1">
    <property type="nucleotide sequence ID" value="XM_024230435.1"/>
</dbReference>
<organism evidence="1 2">
    <name type="scientific">Cimex lectularius</name>
    <name type="common">Bed bug</name>
    <name type="synonym">Acanthia lectularia</name>
    <dbReference type="NCBI Taxonomy" id="79782"/>
    <lineage>
        <taxon>Eukaryota</taxon>
        <taxon>Metazoa</taxon>
        <taxon>Ecdysozoa</taxon>
        <taxon>Arthropoda</taxon>
        <taxon>Hexapoda</taxon>
        <taxon>Insecta</taxon>
        <taxon>Pterygota</taxon>
        <taxon>Neoptera</taxon>
        <taxon>Paraneoptera</taxon>
        <taxon>Hemiptera</taxon>
        <taxon>Heteroptera</taxon>
        <taxon>Panheteroptera</taxon>
        <taxon>Cimicomorpha</taxon>
        <taxon>Cimicidae</taxon>
        <taxon>Cimex</taxon>
    </lineage>
</organism>
<dbReference type="Proteomes" id="UP000494040">
    <property type="component" value="Unassembled WGS sequence"/>
</dbReference>
<dbReference type="EnsemblMetazoa" id="XM_024230435.1">
    <property type="protein sequence ID" value="XP_024086203.1"/>
    <property type="gene ID" value="LOC112128400"/>
</dbReference>
<sequence>MRQAKRFTNHSERKAKEAGFSLSRQDLRKIISLYTGHCSLNYHLKKMGKAETETALEETETLVLILCECKAQLQYSHIGKAILTQKRCTRWHQGGCLGSYEKVYHFPRFSTW</sequence>
<evidence type="ECO:0000313" key="1">
    <source>
        <dbReference type="EnsemblMetazoa" id="XP_024086203.1"/>
    </source>
</evidence>
<dbReference type="GeneID" id="112128400"/>